<organism evidence="1 2">
    <name type="scientific">Elysia crispata</name>
    <name type="common">lettuce slug</name>
    <dbReference type="NCBI Taxonomy" id="231223"/>
    <lineage>
        <taxon>Eukaryota</taxon>
        <taxon>Metazoa</taxon>
        <taxon>Spiralia</taxon>
        <taxon>Lophotrochozoa</taxon>
        <taxon>Mollusca</taxon>
        <taxon>Gastropoda</taxon>
        <taxon>Heterobranchia</taxon>
        <taxon>Euthyneura</taxon>
        <taxon>Panpulmonata</taxon>
        <taxon>Sacoglossa</taxon>
        <taxon>Placobranchoidea</taxon>
        <taxon>Plakobranchidae</taxon>
        <taxon>Elysia</taxon>
    </lineage>
</organism>
<accession>A0AAE1BCQ8</accession>
<name>A0AAE1BCQ8_9GAST</name>
<evidence type="ECO:0000313" key="1">
    <source>
        <dbReference type="EMBL" id="KAK3802926.1"/>
    </source>
</evidence>
<proteinExistence type="predicted"/>
<dbReference type="Proteomes" id="UP001283361">
    <property type="component" value="Unassembled WGS sequence"/>
</dbReference>
<evidence type="ECO:0000313" key="2">
    <source>
        <dbReference type="Proteomes" id="UP001283361"/>
    </source>
</evidence>
<comment type="caution">
    <text evidence="1">The sequence shown here is derived from an EMBL/GenBank/DDBJ whole genome shotgun (WGS) entry which is preliminary data.</text>
</comment>
<sequence length="102" mass="11436">MSVSCSRVHARAGLSWRFIPSTIWVDMALHSFNHLGCHGASFLQPSGLSWRFIPSTSWVVMALHSFNHLGCHGASFLQPSGLSWRFIPSTIWAHWLGSPRHP</sequence>
<gene>
    <name evidence="1" type="ORF">RRG08_020027</name>
</gene>
<protein>
    <submittedName>
        <fullName evidence="1">Uncharacterized protein</fullName>
    </submittedName>
</protein>
<dbReference type="EMBL" id="JAWDGP010000205">
    <property type="protein sequence ID" value="KAK3802926.1"/>
    <property type="molecule type" value="Genomic_DNA"/>
</dbReference>
<dbReference type="AlphaFoldDB" id="A0AAE1BCQ8"/>
<reference evidence="1" key="1">
    <citation type="journal article" date="2023" name="G3 (Bethesda)">
        <title>A reference genome for the long-term kleptoplast-retaining sea slug Elysia crispata morphotype clarki.</title>
        <authorList>
            <person name="Eastman K.E."/>
            <person name="Pendleton A.L."/>
            <person name="Shaikh M.A."/>
            <person name="Suttiyut T."/>
            <person name="Ogas R."/>
            <person name="Tomko P."/>
            <person name="Gavelis G."/>
            <person name="Widhalm J.R."/>
            <person name="Wisecaver J.H."/>
        </authorList>
    </citation>
    <scope>NUCLEOTIDE SEQUENCE</scope>
    <source>
        <strain evidence="1">ECLA1</strain>
    </source>
</reference>
<keyword evidence="2" id="KW-1185">Reference proteome</keyword>